<dbReference type="EMBL" id="SPLM01000007">
    <property type="protein sequence ID" value="TMW66699.1"/>
    <property type="molecule type" value="Genomic_DNA"/>
</dbReference>
<feature type="compositionally biased region" description="Basic residues" evidence="1">
    <location>
        <begin position="715"/>
        <end position="726"/>
    </location>
</feature>
<evidence type="ECO:0000256" key="1">
    <source>
        <dbReference type="SAM" id="MobiDB-lite"/>
    </source>
</evidence>
<organism evidence="2 3">
    <name type="scientific">Pythium oligandrum</name>
    <name type="common">Mycoparasitic fungus</name>
    <dbReference type="NCBI Taxonomy" id="41045"/>
    <lineage>
        <taxon>Eukaryota</taxon>
        <taxon>Sar</taxon>
        <taxon>Stramenopiles</taxon>
        <taxon>Oomycota</taxon>
        <taxon>Peronosporomycetes</taxon>
        <taxon>Pythiales</taxon>
        <taxon>Pythiaceae</taxon>
        <taxon>Pythium</taxon>
    </lineage>
</organism>
<proteinExistence type="predicted"/>
<accession>A0A8K1CNF7</accession>
<dbReference type="Proteomes" id="UP000794436">
    <property type="component" value="Unassembled WGS sequence"/>
</dbReference>
<evidence type="ECO:0000313" key="3">
    <source>
        <dbReference type="Proteomes" id="UP000794436"/>
    </source>
</evidence>
<dbReference type="PROSITE" id="PS50096">
    <property type="entry name" value="IQ"/>
    <property type="match status" value="1"/>
</dbReference>
<name>A0A8K1CNF7_PYTOL</name>
<reference evidence="2" key="1">
    <citation type="submission" date="2019-03" db="EMBL/GenBank/DDBJ databases">
        <title>Long read genome sequence of the mycoparasitic Pythium oligandrum ATCC 38472 isolated from sugarbeet rhizosphere.</title>
        <authorList>
            <person name="Gaulin E."/>
        </authorList>
    </citation>
    <scope>NUCLEOTIDE SEQUENCE</scope>
    <source>
        <strain evidence="2">ATCC 38472_TT</strain>
    </source>
</reference>
<evidence type="ECO:0000313" key="2">
    <source>
        <dbReference type="EMBL" id="TMW66699.1"/>
    </source>
</evidence>
<feature type="region of interest" description="Disordered" evidence="1">
    <location>
        <begin position="714"/>
        <end position="739"/>
    </location>
</feature>
<gene>
    <name evidence="2" type="ORF">Poli38472_014011</name>
</gene>
<protein>
    <submittedName>
        <fullName evidence="2">Uncharacterized protein</fullName>
    </submittedName>
</protein>
<dbReference type="AlphaFoldDB" id="A0A8K1CNF7"/>
<sequence length="739" mass="86294">MPWIRLTPEQQLRKTRWKDVHVPRVRQATRPNNAYIDRPEVLSVLQQLSDGLRQVLMTRPLRPWPWLADYLRRVCKLGHVVEQDSQVVLMLEMHKKRRVIQNTLLDTKADEVASKQLIRRIQTQQIALDLPPEELRLDDDDQVFLETEIPQEQSQWSVDVSAITLPPEQATESMDKWIATHLAPQRDLNAYFDVVLRGVTQALVGLELAGPENPAEWIVHCFQQMGASAEPPAALTTFFKTNYELLRKIEELKAAQRVMHLRRERLEEIHHTLDDELAVRARFIEKLRTCHVTVRTQAIMEGTPVFLNGQKHWVLPGSLLVPSQLTQDELVGLQRAERFLMEEDERRWKYLLRQQLEYDSCVRIQAAYKCWIAYRAYQIVTSQRHHAATILQRNYFHYLYHRAIRLPAWCVVGQEVVVAPSIAQKCATTFQFYAKKDFPTGNYKRLEGLSVAALMEICRQDEECAAFSTDGALKRFVPRKLSQLKPMSETTRPLTLSDGIYVKVYPAKTDKVVNTGIITAIPEGRFGLIRVVLDGIGITEDVPVQKLSDRWRKVRIRRHKRVEKRKPKAFVFGGVQLDERQLALETERHSDHAYDVLDVDEDEEEMARRRRRRRGEEDDPLLDFVFEDVSTKEVREVEPIHTYPDNEDRVHVINTRRQAYEAEKAVEYEAKKLASAVRLQCAWRSKRAREAFRRVLELRAKEKDRERLVADVHATHTRQHKPKAQPRRGFLSRFLGSRR</sequence>
<comment type="caution">
    <text evidence="2">The sequence shown here is derived from an EMBL/GenBank/DDBJ whole genome shotgun (WGS) entry which is preliminary data.</text>
</comment>
<keyword evidence="3" id="KW-1185">Reference proteome</keyword>
<dbReference type="OrthoDB" id="64105at2759"/>